<evidence type="ECO:0000313" key="2">
    <source>
        <dbReference type="Proteomes" id="UP001162992"/>
    </source>
</evidence>
<protein>
    <submittedName>
        <fullName evidence="1">Uncharacterized protein</fullName>
    </submittedName>
</protein>
<evidence type="ECO:0000313" key="1">
    <source>
        <dbReference type="EMBL" id="KAJ7564055.1"/>
    </source>
</evidence>
<accession>A0ACC2ECC1</accession>
<proteinExistence type="predicted"/>
<reference evidence="2" key="1">
    <citation type="journal article" date="2024" name="Proc. Natl. Acad. Sci. U.S.A.">
        <title>Extraordinary preservation of gene collinearity over three hundred million years revealed in homosporous lycophytes.</title>
        <authorList>
            <person name="Li C."/>
            <person name="Wickell D."/>
            <person name="Kuo L.Y."/>
            <person name="Chen X."/>
            <person name="Nie B."/>
            <person name="Liao X."/>
            <person name="Peng D."/>
            <person name="Ji J."/>
            <person name="Jenkins J."/>
            <person name="Williams M."/>
            <person name="Shu S."/>
            <person name="Plott C."/>
            <person name="Barry K."/>
            <person name="Rajasekar S."/>
            <person name="Grimwood J."/>
            <person name="Han X."/>
            <person name="Sun S."/>
            <person name="Hou Z."/>
            <person name="He W."/>
            <person name="Dai G."/>
            <person name="Sun C."/>
            <person name="Schmutz J."/>
            <person name="Leebens-Mack J.H."/>
            <person name="Li F.W."/>
            <person name="Wang L."/>
        </authorList>
    </citation>
    <scope>NUCLEOTIDE SEQUENCE [LARGE SCALE GENOMIC DNA]</scope>
    <source>
        <strain evidence="2">cv. PW_Plant_1</strain>
    </source>
</reference>
<keyword evidence="2" id="KW-1185">Reference proteome</keyword>
<name>A0ACC2ECC1_DIPCM</name>
<dbReference type="EMBL" id="CM055094">
    <property type="protein sequence ID" value="KAJ7564055.1"/>
    <property type="molecule type" value="Genomic_DNA"/>
</dbReference>
<sequence length="473" mass="51938">MTRLCVFFGEAAASSTMASRAASLLFPPPPPPPPPPPCLAQSFTAKYLHPPPRSDLCLHNSASHTHHLHLHLHLPSYLCLHHSASHPRHSLRIHPLNNNNQPCCNNSCQKHRSIPFIPPSCGAFACRGFRGTDSPTQACHRTEPFACNGTDLLNQTHNGRTDKVTQAYCGTDGRFVDEASGLVKLFQGFDGRIFTAVSRVCLTCVVASLVWSSPLPSLDLQGFWRFARDQVQMDNSAYATGLFQMPPFKLNNRYFLVRAGESQYESKGVINTNPVAKTSIDNGLSEKGKRQTLKAAIELKELGACEGSCWIWPSITQRAYQAAEAIAEINNITRSRIVPEYSFLDARGLGSYEGRDITALNEVYNTDFQSPSLRPPPYTDGTPNESVADVFVRVTQLMSILETQYSGDNIIIVSPDSDNLSVLQAGLTGLDLRRHSNLAFAPGEVRLIDMSSVPSPRRPVSGLIECPKPPACR</sequence>
<organism evidence="1 2">
    <name type="scientific">Diphasiastrum complanatum</name>
    <name type="common">Issler's clubmoss</name>
    <name type="synonym">Lycopodium complanatum</name>
    <dbReference type="NCBI Taxonomy" id="34168"/>
    <lineage>
        <taxon>Eukaryota</taxon>
        <taxon>Viridiplantae</taxon>
        <taxon>Streptophyta</taxon>
        <taxon>Embryophyta</taxon>
        <taxon>Tracheophyta</taxon>
        <taxon>Lycopodiopsida</taxon>
        <taxon>Lycopodiales</taxon>
        <taxon>Lycopodiaceae</taxon>
        <taxon>Lycopodioideae</taxon>
        <taxon>Diphasiastrum</taxon>
    </lineage>
</organism>
<comment type="caution">
    <text evidence="1">The sequence shown here is derived from an EMBL/GenBank/DDBJ whole genome shotgun (WGS) entry which is preliminary data.</text>
</comment>
<dbReference type="Proteomes" id="UP001162992">
    <property type="component" value="Chromosome 3"/>
</dbReference>
<gene>
    <name evidence="1" type="ORF">O6H91_03G135100</name>
</gene>